<dbReference type="InterPro" id="IPR010080">
    <property type="entry name" value="Thioester_reductase-like_dom"/>
</dbReference>
<dbReference type="PROSITE" id="PS00455">
    <property type="entry name" value="AMP_BINDING"/>
    <property type="match status" value="1"/>
</dbReference>
<dbReference type="InterPro" id="IPR036736">
    <property type="entry name" value="ACP-like_sf"/>
</dbReference>
<dbReference type="InterPro" id="IPR036291">
    <property type="entry name" value="NAD(P)-bd_dom_sf"/>
</dbReference>
<evidence type="ECO:0000256" key="2">
    <source>
        <dbReference type="ARBA" id="ARBA00022553"/>
    </source>
</evidence>
<dbReference type="Gene3D" id="3.40.50.980">
    <property type="match status" value="2"/>
</dbReference>
<dbReference type="PANTHER" id="PTHR44845:SF6">
    <property type="entry name" value="BETA-ALANINE-ACTIVATING ENZYME"/>
    <property type="match status" value="1"/>
</dbReference>
<dbReference type="NCBIfam" id="TIGR01746">
    <property type="entry name" value="Thioester-redct"/>
    <property type="match status" value="1"/>
</dbReference>
<dbReference type="InterPro" id="IPR045851">
    <property type="entry name" value="AMP-bd_C_sf"/>
</dbReference>
<evidence type="ECO:0000313" key="6">
    <source>
        <dbReference type="Proteomes" id="UP000215563"/>
    </source>
</evidence>
<keyword evidence="2" id="KW-0597">Phosphoprotein</keyword>
<dbReference type="Pfam" id="PF13193">
    <property type="entry name" value="AMP-binding_C"/>
    <property type="match status" value="1"/>
</dbReference>
<evidence type="ECO:0000313" key="5">
    <source>
        <dbReference type="EMBL" id="OXM49748.1"/>
    </source>
</evidence>
<dbReference type="Gene3D" id="3.30.300.30">
    <property type="match status" value="1"/>
</dbReference>
<accession>A0A229RSV9</accession>
<keyword evidence="6" id="KW-1185">Reference proteome</keyword>
<gene>
    <name evidence="5" type="ORF">CFP75_18445</name>
</gene>
<dbReference type="Gene3D" id="2.30.38.10">
    <property type="entry name" value="Luciferase, Domain 3"/>
    <property type="match status" value="1"/>
</dbReference>
<dbReference type="Pfam" id="PF00501">
    <property type="entry name" value="AMP-binding"/>
    <property type="match status" value="1"/>
</dbReference>
<dbReference type="SUPFAM" id="SSF47336">
    <property type="entry name" value="ACP-like"/>
    <property type="match status" value="1"/>
</dbReference>
<reference evidence="5 6" key="1">
    <citation type="submission" date="2017-07" db="EMBL/GenBank/DDBJ databases">
        <title>Amycolatopsis alba DSM 44262 Genome sequencing and assembly.</title>
        <authorList>
            <person name="Kaur N."/>
            <person name="Mayilraj S."/>
        </authorList>
    </citation>
    <scope>NUCLEOTIDE SEQUENCE [LARGE SCALE GENOMIC DNA]</scope>
    <source>
        <strain evidence="5 6">DSM 44262</strain>
    </source>
</reference>
<dbReference type="NCBIfam" id="TIGR01733">
    <property type="entry name" value="AA-adenyl-dom"/>
    <property type="match status" value="1"/>
</dbReference>
<dbReference type="OrthoDB" id="2472181at2"/>
<dbReference type="SUPFAM" id="SSF56801">
    <property type="entry name" value="Acetyl-CoA synthetase-like"/>
    <property type="match status" value="1"/>
</dbReference>
<dbReference type="InterPro" id="IPR010071">
    <property type="entry name" value="AA_adenyl_dom"/>
</dbReference>
<dbReference type="EMBL" id="NMQU01000047">
    <property type="protein sequence ID" value="OXM49748.1"/>
    <property type="molecule type" value="Genomic_DNA"/>
</dbReference>
<proteinExistence type="predicted"/>
<name>A0A229RSV9_AMYAL</name>
<dbReference type="InterPro" id="IPR020845">
    <property type="entry name" value="AMP-binding_CS"/>
</dbReference>
<evidence type="ECO:0000259" key="4">
    <source>
        <dbReference type="PROSITE" id="PS50075"/>
    </source>
</evidence>
<organism evidence="5 6">
    <name type="scientific">Amycolatopsis alba DSM 44262</name>
    <dbReference type="NCBI Taxonomy" id="1125972"/>
    <lineage>
        <taxon>Bacteria</taxon>
        <taxon>Bacillati</taxon>
        <taxon>Actinomycetota</taxon>
        <taxon>Actinomycetes</taxon>
        <taxon>Pseudonocardiales</taxon>
        <taxon>Pseudonocardiaceae</taxon>
        <taxon>Amycolatopsis</taxon>
    </lineage>
</organism>
<dbReference type="CDD" id="cd12117">
    <property type="entry name" value="A_NRPS_Srf_like"/>
    <property type="match status" value="1"/>
</dbReference>
<dbReference type="Gene3D" id="3.40.50.720">
    <property type="entry name" value="NAD(P)-binding Rossmann-like Domain"/>
    <property type="match status" value="1"/>
</dbReference>
<keyword evidence="1" id="KW-0596">Phosphopantetheine</keyword>
<dbReference type="Proteomes" id="UP000215563">
    <property type="component" value="Unassembled WGS sequence"/>
</dbReference>
<evidence type="ECO:0000256" key="1">
    <source>
        <dbReference type="ARBA" id="ARBA00022450"/>
    </source>
</evidence>
<comment type="caution">
    <text evidence="5">The sequence shown here is derived from an EMBL/GenBank/DDBJ whole genome shotgun (WGS) entry which is preliminary data.</text>
</comment>
<dbReference type="SUPFAM" id="SSF51735">
    <property type="entry name" value="NAD(P)-binding Rossmann-fold domains"/>
    <property type="match status" value="1"/>
</dbReference>
<protein>
    <submittedName>
        <fullName evidence="5">Peptide synthetase</fullName>
    </submittedName>
</protein>
<feature type="region of interest" description="Disordered" evidence="3">
    <location>
        <begin position="512"/>
        <end position="535"/>
    </location>
</feature>
<dbReference type="PROSITE" id="PS50075">
    <property type="entry name" value="CARRIER"/>
    <property type="match status" value="1"/>
</dbReference>
<dbReference type="CDD" id="cd05235">
    <property type="entry name" value="SDR_e1"/>
    <property type="match status" value="1"/>
</dbReference>
<dbReference type="InterPro" id="IPR000873">
    <property type="entry name" value="AMP-dep_synth/lig_dom"/>
</dbReference>
<dbReference type="InterPro" id="IPR009081">
    <property type="entry name" value="PP-bd_ACP"/>
</dbReference>
<dbReference type="AlphaFoldDB" id="A0A229RSV9"/>
<dbReference type="InterPro" id="IPR025110">
    <property type="entry name" value="AMP-bd_C"/>
</dbReference>
<dbReference type="Gene3D" id="1.10.1200.10">
    <property type="entry name" value="ACP-like"/>
    <property type="match status" value="1"/>
</dbReference>
<dbReference type="Pfam" id="PF07993">
    <property type="entry name" value="NAD_binding_4"/>
    <property type="match status" value="1"/>
</dbReference>
<dbReference type="RefSeq" id="WP_020634855.1">
    <property type="nucleotide sequence ID" value="NZ_KB913032.1"/>
</dbReference>
<dbReference type="PANTHER" id="PTHR44845">
    <property type="entry name" value="CARRIER DOMAIN-CONTAINING PROTEIN"/>
    <property type="match status" value="1"/>
</dbReference>
<dbReference type="InterPro" id="IPR013120">
    <property type="entry name" value="FAR_NAD-bd"/>
</dbReference>
<evidence type="ECO:0000256" key="3">
    <source>
        <dbReference type="SAM" id="MobiDB-lite"/>
    </source>
</evidence>
<feature type="domain" description="Carrier" evidence="4">
    <location>
        <begin position="531"/>
        <end position="611"/>
    </location>
</feature>
<sequence>MKTHIDRRVLASERNATTTRYPADQPLHRLFEAVARKAPEAPAVTDGSTTLTYGQLDRIANATAHRLWHNGIEPGDRVGVQISTTTDAIAAMLAVFKAGGVYVPLDLTYPDNRLDQMCRQVGVRALVADPEAACRLPLLRIPWGPDYRGTGPAAPPAADRTATDAAYIMFTSGTTGRPKAVSVPHRAPSRLVVGNPQLETHAGDTWLACASMTFDVSLFEIFGALLNGARLVLLDTDTMLSPDAFAHRIEAEQADVLVLSAGVLHELVAWRPGMFARLRYLVSTADALNPTAARSILRHGRPQRFINAYGPTENGIFCTMQEITEIGDHDNAVPIGRPAANSVAHIVLPDGREADIGEDGELWVGGSGLAFGYDGDPARTRERFVTGPFPSANGERLYRTGDRARWREDGAIDFLGRADRQVKVSGYRVELTEVESMLTTHPDVADAVADVRESRDGRRHIEAWTVRSRRTRNEDGDLDFGRRLRAHIGDRLPRFMVPASVHVVDELPLNRNGKVDRGRLSTTREPGSGRAPEGTNERLVAETWESLLASPSFGRDDDFFERGGQSLHVVHAVASLQHKLEIPAEDTPQLVRAMLGTGTVRGFARVLDEILTGDNQPEEIDFDAEAGQELDLDFRSPLAARSGEPREILLTGATGFFGSFLLDRLLGSTEATVHCLVRASDEEHARTRIRAALDRFGLRARFPERVVPVVGDLASPGFGLTGARFDQLARRVDSVIHSGAQVNFLYPYSALRAANVDAVRTILRLATTHHLKPVHHLSTIDILAGRDHLTEDQLPERPERLSTGYPQTKWVAESLLRRAAAEGLPVSVYRPSEISGSTDSGAWNTDTLVCALVKTIADTGIAPDVDLPLDLVPADYAADALLYLATRLPAGLETYHLTNARPADLSLVIDRLRARGHEIRTLPYRQWMAETTRHSKTDPACPLAPYLPLFTGGSTSMIQAGLTETFPRYGRRKTAAALADSGLHCPSVDAALIDHYLDYFHRIGFLT</sequence>